<dbReference type="EC" id="1.-.-.-" evidence="6"/>
<organism evidence="6 7">
    <name type="scientific">Rhodococcus artemisiae</name>
    <dbReference type="NCBI Taxonomy" id="714159"/>
    <lineage>
        <taxon>Bacteria</taxon>
        <taxon>Bacillati</taxon>
        <taxon>Actinomycetota</taxon>
        <taxon>Actinomycetes</taxon>
        <taxon>Mycobacteriales</taxon>
        <taxon>Nocardiaceae</taxon>
        <taxon>Rhodococcus</taxon>
    </lineage>
</organism>
<gene>
    <name evidence="6" type="primary">crtI</name>
    <name evidence="6" type="ORF">Q7514_20175</name>
</gene>
<keyword evidence="2 4" id="KW-0125">Carotenoid biosynthesis</keyword>
<dbReference type="Pfam" id="PF01593">
    <property type="entry name" value="Amino_oxidase"/>
    <property type="match status" value="2"/>
</dbReference>
<dbReference type="SUPFAM" id="SSF51905">
    <property type="entry name" value="FAD/NAD(P)-binding domain"/>
    <property type="match status" value="1"/>
</dbReference>
<evidence type="ECO:0000313" key="7">
    <source>
        <dbReference type="Proteomes" id="UP001336020"/>
    </source>
</evidence>
<evidence type="ECO:0000313" key="6">
    <source>
        <dbReference type="EMBL" id="MEE2059842.1"/>
    </source>
</evidence>
<evidence type="ECO:0000259" key="5">
    <source>
        <dbReference type="Pfam" id="PF01593"/>
    </source>
</evidence>
<comment type="pathway">
    <text evidence="1 4">Carotenoid biosynthesis.</text>
</comment>
<comment type="caution">
    <text evidence="6">The sequence shown here is derived from an EMBL/GenBank/DDBJ whole genome shotgun (WGS) entry which is preliminary data.</text>
</comment>
<dbReference type="NCBIfam" id="TIGR02734">
    <property type="entry name" value="crtI_fam"/>
    <property type="match status" value="1"/>
</dbReference>
<dbReference type="GO" id="GO:0016491">
    <property type="term" value="F:oxidoreductase activity"/>
    <property type="evidence" value="ECO:0007669"/>
    <property type="project" value="UniProtKB-KW"/>
</dbReference>
<accession>A0ABU7LF08</accession>
<feature type="domain" description="Amine oxidase" evidence="5">
    <location>
        <begin position="19"/>
        <end position="307"/>
    </location>
</feature>
<proteinExistence type="inferred from homology"/>
<name>A0ABU7LF08_9NOCA</name>
<feature type="domain" description="Amine oxidase" evidence="5">
    <location>
        <begin position="441"/>
        <end position="506"/>
    </location>
</feature>
<protein>
    <submittedName>
        <fullName evidence="6">Phytoene desaturase family protein</fullName>
        <ecNumber evidence="6">1.-.-.-</ecNumber>
    </submittedName>
</protein>
<dbReference type="RefSeq" id="WP_330135052.1">
    <property type="nucleotide sequence ID" value="NZ_JAUTXY010000010.1"/>
</dbReference>
<evidence type="ECO:0000256" key="4">
    <source>
        <dbReference type="RuleBase" id="RU362075"/>
    </source>
</evidence>
<dbReference type="PANTHER" id="PTHR43734:SF1">
    <property type="entry name" value="PHYTOENE DESATURASE"/>
    <property type="match status" value="1"/>
</dbReference>
<evidence type="ECO:0000256" key="1">
    <source>
        <dbReference type="ARBA" id="ARBA00004829"/>
    </source>
</evidence>
<dbReference type="Proteomes" id="UP001336020">
    <property type="component" value="Unassembled WGS sequence"/>
</dbReference>
<keyword evidence="3 4" id="KW-0560">Oxidoreductase</keyword>
<dbReference type="EMBL" id="JAUTXY010000010">
    <property type="protein sequence ID" value="MEE2059842.1"/>
    <property type="molecule type" value="Genomic_DNA"/>
</dbReference>
<dbReference type="PANTHER" id="PTHR43734">
    <property type="entry name" value="PHYTOENE DESATURASE"/>
    <property type="match status" value="1"/>
</dbReference>
<comment type="similarity">
    <text evidence="4">Belongs to the carotenoid/retinoid oxidoreductase family.</text>
</comment>
<evidence type="ECO:0000256" key="2">
    <source>
        <dbReference type="ARBA" id="ARBA00022746"/>
    </source>
</evidence>
<dbReference type="InterPro" id="IPR036188">
    <property type="entry name" value="FAD/NAD-bd_sf"/>
</dbReference>
<dbReference type="Gene3D" id="3.50.50.60">
    <property type="entry name" value="FAD/NAD(P)-binding domain"/>
    <property type="match status" value="2"/>
</dbReference>
<keyword evidence="7" id="KW-1185">Reference proteome</keyword>
<evidence type="ECO:0000256" key="3">
    <source>
        <dbReference type="ARBA" id="ARBA00023002"/>
    </source>
</evidence>
<reference evidence="6 7" key="1">
    <citation type="submission" date="2023-07" db="EMBL/GenBank/DDBJ databases">
        <authorList>
            <person name="Girao M."/>
            <person name="Carvalho M.F."/>
        </authorList>
    </citation>
    <scope>NUCLEOTIDE SEQUENCE [LARGE SCALE GENOMIC DNA]</scope>
    <source>
        <strain evidence="6 7">YIM65754</strain>
    </source>
</reference>
<dbReference type="PRINTS" id="PR00419">
    <property type="entry name" value="ADXRDTASE"/>
</dbReference>
<dbReference type="InterPro" id="IPR014105">
    <property type="entry name" value="Carotenoid/retinoid_OxRdtase"/>
</dbReference>
<sequence length="513" mass="54921">MTVRTVPDAQRVVVVGAGLAGLSAALHLRGAGKEVTVLERCDAVGGRVGVHTGSGYEIDNGATVLTMPELIDDALAAVGADVTMVHPPLRTTRLSPAYHARFADGSTLDVHSDPDSMVAEITRVCGADEARRYLTLRRWLADIFDTEFDRFMNANFDSPLTLVSSPAAVRDLARLVRLGGFGRLGAQVNRRIRDPRLQKVFTFQALYAGVTPARALAVYGAIPHMDTSLGVYAVDGGMRTVARAMADAFVRAGGRLHLGADVTELQFDGDHVRSVQTAEGSRYPCDAAVLTPDLPVVDALLPRPRRRRTLASPSAVVLHGTVPTSVSRTWSAAHHHVIEFGARWEGTFRDITARRGHGRLMTDPSLLVTRPALSDPGLLLRRNGAEHEPLSVLAPCPNLESAPLAWDALAGPYSRELLSSLDARGYAGIIPGFDVDHIDTPATWSAQGMSAGSPFGSAHVFRQTGPFRRRNLDPRYPNIVLAGSGTVPGVGVPTVLLSGRLAAERLGVTRHPN</sequence>
<dbReference type="InterPro" id="IPR002937">
    <property type="entry name" value="Amino_oxidase"/>
</dbReference>